<gene>
    <name evidence="1" type="ORF">GSI_11724</name>
</gene>
<dbReference type="STRING" id="1077348.A0A2G8RWT1"/>
<sequence length="233" mass="25592">MAISSTAPLGPNERLNVLHRPYLMRTPPILPPPERGVVENPSRERCIDADMELVRVLCDAHEEAARWSIGASAGEQQVSAVLFHYAYCAFASRWIQRRASDASIAARALTILAGLRKAGGWNERFGRRDGAPLPALRELAPVPAWGSPFNSAQFGGFGFAATSAAISFLNAGRQVPEMSSFARLQSAVMNQETGLLDLGTYMSLMALLPMDPSWRHPEYGHAVRDVAEQRERY</sequence>
<name>A0A2G8RWT1_9APHY</name>
<dbReference type="OrthoDB" id="3364175at2759"/>
<proteinExistence type="predicted"/>
<accession>A0A2G8RWT1</accession>
<organism evidence="1 2">
    <name type="scientific">Ganoderma sinense ZZ0214-1</name>
    <dbReference type="NCBI Taxonomy" id="1077348"/>
    <lineage>
        <taxon>Eukaryota</taxon>
        <taxon>Fungi</taxon>
        <taxon>Dikarya</taxon>
        <taxon>Basidiomycota</taxon>
        <taxon>Agaricomycotina</taxon>
        <taxon>Agaricomycetes</taxon>
        <taxon>Polyporales</taxon>
        <taxon>Polyporaceae</taxon>
        <taxon>Ganoderma</taxon>
    </lineage>
</organism>
<evidence type="ECO:0000313" key="2">
    <source>
        <dbReference type="Proteomes" id="UP000230002"/>
    </source>
</evidence>
<reference evidence="1 2" key="1">
    <citation type="journal article" date="2015" name="Sci. Rep.">
        <title>Chromosome-level genome map provides insights into diverse defense mechanisms in the medicinal fungus Ganoderma sinense.</title>
        <authorList>
            <person name="Zhu Y."/>
            <person name="Xu J."/>
            <person name="Sun C."/>
            <person name="Zhou S."/>
            <person name="Xu H."/>
            <person name="Nelson D.R."/>
            <person name="Qian J."/>
            <person name="Song J."/>
            <person name="Luo H."/>
            <person name="Xiang L."/>
            <person name="Li Y."/>
            <person name="Xu Z."/>
            <person name="Ji A."/>
            <person name="Wang L."/>
            <person name="Lu S."/>
            <person name="Hayward A."/>
            <person name="Sun W."/>
            <person name="Li X."/>
            <person name="Schwartz D.C."/>
            <person name="Wang Y."/>
            <person name="Chen S."/>
        </authorList>
    </citation>
    <scope>NUCLEOTIDE SEQUENCE [LARGE SCALE GENOMIC DNA]</scope>
    <source>
        <strain evidence="1 2">ZZ0214-1</strain>
    </source>
</reference>
<keyword evidence="2" id="KW-1185">Reference proteome</keyword>
<protein>
    <submittedName>
        <fullName evidence="1">Uncharacterized protein</fullName>
    </submittedName>
</protein>
<evidence type="ECO:0000313" key="1">
    <source>
        <dbReference type="EMBL" id="PIL25970.1"/>
    </source>
</evidence>
<dbReference type="EMBL" id="AYKW01000045">
    <property type="protein sequence ID" value="PIL25970.1"/>
    <property type="molecule type" value="Genomic_DNA"/>
</dbReference>
<dbReference type="AlphaFoldDB" id="A0A2G8RWT1"/>
<comment type="caution">
    <text evidence="1">The sequence shown here is derived from an EMBL/GenBank/DDBJ whole genome shotgun (WGS) entry which is preliminary data.</text>
</comment>
<dbReference type="Proteomes" id="UP000230002">
    <property type="component" value="Unassembled WGS sequence"/>
</dbReference>